<evidence type="ECO:0000256" key="6">
    <source>
        <dbReference type="ARBA" id="ARBA00022692"/>
    </source>
</evidence>
<dbReference type="GO" id="GO:0005886">
    <property type="term" value="C:plasma membrane"/>
    <property type="evidence" value="ECO:0007669"/>
    <property type="project" value="UniProtKB-SubCell"/>
</dbReference>
<sequence>MDILSGVIDYVLNDLGSTVTLSILMLLLGLIVGMKPVKAISAAVMFGVGFSAMSLVIEYMTNAISPAAEAMTESVGKSFEIVDGGWPTLALITWTWRSAFLLFPLQIAINAIMFATGRTKTLNVDLWNVWGKAFMALVVEYVTGSFIAGMIVASLRIVLELVLGDAIQPRIFKHTGLPGVTCPHSGLLHMATLYPIDLLLRKIPLLNRESFDAEYLRSKIGIFAENHIMGFILGILFGLMARYSFAQALVLGFSAACAMTMLPIATGLFGNALTPISDACRSFMERHAKGREVLIGLDIPILLGNTEIWAASMVSVPFTLLWAVIMPWNNMLPFAGIVNYGCGLVAYYVCNGNLLRMILLMAGVSAPLYLWCGNAVAPVVSDLALNAGIIQSGFISNSGIDCPLFTYAFSFLSQITQGNFLPLIMCVYFAFGYFLLIRDLHREEAEKHGDKDVSAAQTAENTASPDAAAVVESVSAGDN</sequence>
<feature type="transmembrane region" description="Helical" evidence="10">
    <location>
        <begin position="249"/>
        <end position="273"/>
    </location>
</feature>
<feature type="transmembrane region" description="Helical" evidence="10">
    <location>
        <begin position="134"/>
        <end position="157"/>
    </location>
</feature>
<name>A0A9D1HYD8_9ACTN</name>
<keyword evidence="7 10" id="KW-1133">Transmembrane helix</keyword>
<feature type="transmembrane region" description="Helical" evidence="10">
    <location>
        <begin position="177"/>
        <end position="200"/>
    </location>
</feature>
<evidence type="ECO:0000256" key="7">
    <source>
        <dbReference type="ARBA" id="ARBA00022989"/>
    </source>
</evidence>
<keyword evidence="4" id="KW-0762">Sugar transport</keyword>
<feature type="compositionally biased region" description="Polar residues" evidence="9">
    <location>
        <begin position="455"/>
        <end position="464"/>
    </location>
</feature>
<reference evidence="11" key="2">
    <citation type="journal article" date="2021" name="PeerJ">
        <title>Extensive microbial diversity within the chicken gut microbiome revealed by metagenomics and culture.</title>
        <authorList>
            <person name="Gilroy R."/>
            <person name="Ravi A."/>
            <person name="Getino M."/>
            <person name="Pursley I."/>
            <person name="Horton D.L."/>
            <person name="Alikhan N.F."/>
            <person name="Baker D."/>
            <person name="Gharbi K."/>
            <person name="Hall N."/>
            <person name="Watson M."/>
            <person name="Adriaenssens E.M."/>
            <person name="Foster-Nyarko E."/>
            <person name="Jarju S."/>
            <person name="Secka A."/>
            <person name="Antonio M."/>
            <person name="Oren A."/>
            <person name="Chaudhuri R.R."/>
            <person name="La Ragione R."/>
            <person name="Hildebrand F."/>
            <person name="Pallen M.J."/>
        </authorList>
    </citation>
    <scope>NUCLEOTIDE SEQUENCE</scope>
    <source>
        <strain evidence="11">ChiHjej12B11-29160</strain>
    </source>
</reference>
<dbReference type="PANTHER" id="PTHR37324:SF2">
    <property type="entry name" value="PTS SYSTEM GALACTITOL-SPECIFIC EIIC COMPONENT"/>
    <property type="match status" value="1"/>
</dbReference>
<feature type="transmembrane region" description="Helical" evidence="10">
    <location>
        <begin position="39"/>
        <end position="57"/>
    </location>
</feature>
<accession>A0A9D1HYD8</accession>
<dbReference type="GO" id="GO:0009401">
    <property type="term" value="P:phosphoenolpyruvate-dependent sugar phosphotransferase system"/>
    <property type="evidence" value="ECO:0007669"/>
    <property type="project" value="UniProtKB-KW"/>
</dbReference>
<dbReference type="EMBL" id="DVMQ01000018">
    <property type="protein sequence ID" value="HIU24614.1"/>
    <property type="molecule type" value="Genomic_DNA"/>
</dbReference>
<feature type="region of interest" description="Disordered" evidence="9">
    <location>
        <begin position="448"/>
        <end position="479"/>
    </location>
</feature>
<feature type="transmembrane region" description="Helical" evidence="10">
    <location>
        <begin position="331"/>
        <end position="350"/>
    </location>
</feature>
<keyword evidence="2" id="KW-0813">Transport</keyword>
<comment type="subcellular location">
    <subcellularLocation>
        <location evidence="1">Cell membrane</location>
        <topology evidence="1">Multi-pass membrane protein</topology>
    </subcellularLocation>
</comment>
<dbReference type="PIRSF" id="PIRSF006304">
    <property type="entry name" value="GatC"/>
    <property type="match status" value="1"/>
</dbReference>
<reference evidence="11" key="1">
    <citation type="submission" date="2020-10" db="EMBL/GenBank/DDBJ databases">
        <authorList>
            <person name="Gilroy R."/>
        </authorList>
    </citation>
    <scope>NUCLEOTIDE SEQUENCE</scope>
    <source>
        <strain evidence="11">ChiHjej12B11-29160</strain>
    </source>
</reference>
<feature type="transmembrane region" description="Helical" evidence="10">
    <location>
        <begin position="94"/>
        <end position="113"/>
    </location>
</feature>
<evidence type="ECO:0000313" key="12">
    <source>
        <dbReference type="Proteomes" id="UP000824078"/>
    </source>
</evidence>
<evidence type="ECO:0000256" key="4">
    <source>
        <dbReference type="ARBA" id="ARBA00022597"/>
    </source>
</evidence>
<keyword evidence="8 10" id="KW-0472">Membrane</keyword>
<feature type="transmembrane region" description="Helical" evidence="10">
    <location>
        <begin position="357"/>
        <end position="377"/>
    </location>
</feature>
<keyword evidence="6 10" id="KW-0812">Transmembrane</keyword>
<evidence type="ECO:0000256" key="5">
    <source>
        <dbReference type="ARBA" id="ARBA00022683"/>
    </source>
</evidence>
<proteinExistence type="predicted"/>
<feature type="transmembrane region" description="Helical" evidence="10">
    <location>
        <begin position="420"/>
        <end position="437"/>
    </location>
</feature>
<evidence type="ECO:0000313" key="11">
    <source>
        <dbReference type="EMBL" id="HIU24614.1"/>
    </source>
</evidence>
<dbReference type="Proteomes" id="UP000824078">
    <property type="component" value="Unassembled WGS sequence"/>
</dbReference>
<dbReference type="InterPro" id="IPR004703">
    <property type="entry name" value="PTS_sugar-sp_permease"/>
</dbReference>
<evidence type="ECO:0000256" key="3">
    <source>
        <dbReference type="ARBA" id="ARBA00022475"/>
    </source>
</evidence>
<feature type="transmembrane region" description="Helical" evidence="10">
    <location>
        <begin position="294"/>
        <end position="325"/>
    </location>
</feature>
<gene>
    <name evidence="11" type="ORF">IAD17_06800</name>
</gene>
<evidence type="ECO:0000256" key="9">
    <source>
        <dbReference type="SAM" id="MobiDB-lite"/>
    </source>
</evidence>
<feature type="transmembrane region" description="Helical" evidence="10">
    <location>
        <begin position="15"/>
        <end position="32"/>
    </location>
</feature>
<dbReference type="PANTHER" id="PTHR37324">
    <property type="entry name" value="PTS SYSTEM GALACTITOL-SPECIFIC EIIC COMPONENT"/>
    <property type="match status" value="1"/>
</dbReference>
<comment type="caution">
    <text evidence="11">The sequence shown here is derived from an EMBL/GenBank/DDBJ whole genome shotgun (WGS) entry which is preliminary data.</text>
</comment>
<evidence type="ECO:0000256" key="8">
    <source>
        <dbReference type="ARBA" id="ARBA00023136"/>
    </source>
</evidence>
<dbReference type="Pfam" id="PF03611">
    <property type="entry name" value="EIIC-GAT"/>
    <property type="match status" value="1"/>
</dbReference>
<dbReference type="InterPro" id="IPR013853">
    <property type="entry name" value="EIIC-GAT"/>
</dbReference>
<dbReference type="GO" id="GO:0015577">
    <property type="term" value="F:galactitol transmembrane transporter activity"/>
    <property type="evidence" value="ECO:0007669"/>
    <property type="project" value="InterPro"/>
</dbReference>
<evidence type="ECO:0000256" key="2">
    <source>
        <dbReference type="ARBA" id="ARBA00022448"/>
    </source>
</evidence>
<evidence type="ECO:0000256" key="1">
    <source>
        <dbReference type="ARBA" id="ARBA00004651"/>
    </source>
</evidence>
<evidence type="ECO:0000256" key="10">
    <source>
        <dbReference type="SAM" id="Phobius"/>
    </source>
</evidence>
<feature type="transmembrane region" description="Helical" evidence="10">
    <location>
        <begin position="220"/>
        <end position="243"/>
    </location>
</feature>
<protein>
    <submittedName>
        <fullName evidence="11">PTS galactitol transporter subunit IIC</fullName>
    </submittedName>
</protein>
<dbReference type="AlphaFoldDB" id="A0A9D1HYD8"/>
<keyword evidence="3" id="KW-1003">Cell membrane</keyword>
<organism evidence="11 12">
    <name type="scientific">Candidatus Coprovicinus avistercoris</name>
    <dbReference type="NCBI Taxonomy" id="2840754"/>
    <lineage>
        <taxon>Bacteria</taxon>
        <taxon>Bacillati</taxon>
        <taxon>Actinomycetota</taxon>
        <taxon>Coriobacteriia</taxon>
        <taxon>Coriobacteriales</taxon>
        <taxon>Coriobacteriaceae</taxon>
        <taxon>Coriobacteriaceae incertae sedis</taxon>
        <taxon>Candidatus Coprovicinus</taxon>
    </lineage>
</organism>
<keyword evidence="5" id="KW-0598">Phosphotransferase system</keyword>